<dbReference type="CDD" id="cd06259">
    <property type="entry name" value="YdcF-like"/>
    <property type="match status" value="1"/>
</dbReference>
<dbReference type="InterPro" id="IPR051599">
    <property type="entry name" value="Cell_Envelope_Assoc"/>
</dbReference>
<keyword evidence="1" id="KW-0812">Transmembrane</keyword>
<dbReference type="Proteomes" id="UP001595420">
    <property type="component" value="Unassembled WGS sequence"/>
</dbReference>
<comment type="caution">
    <text evidence="3">The sequence shown here is derived from an EMBL/GenBank/DDBJ whole genome shotgun (WGS) entry which is preliminary data.</text>
</comment>
<dbReference type="Pfam" id="PF02698">
    <property type="entry name" value="DUF218"/>
    <property type="match status" value="1"/>
</dbReference>
<keyword evidence="1" id="KW-0472">Membrane</keyword>
<dbReference type="PANTHER" id="PTHR30336">
    <property type="entry name" value="INNER MEMBRANE PROTEIN, PROBABLE PERMEASE"/>
    <property type="match status" value="1"/>
</dbReference>
<keyword evidence="1" id="KW-1133">Transmembrane helix</keyword>
<evidence type="ECO:0000256" key="1">
    <source>
        <dbReference type="SAM" id="Phobius"/>
    </source>
</evidence>
<dbReference type="EMBL" id="JBHRSB010000001">
    <property type="protein sequence ID" value="MFC2998796.1"/>
    <property type="molecule type" value="Genomic_DNA"/>
</dbReference>
<accession>A0ABV7BMC7</accession>
<evidence type="ECO:0000259" key="2">
    <source>
        <dbReference type="Pfam" id="PF02698"/>
    </source>
</evidence>
<proteinExistence type="predicted"/>
<keyword evidence="4" id="KW-1185">Reference proteome</keyword>
<organism evidence="3 4">
    <name type="scientific">Falsiroseomonas tokyonensis</name>
    <dbReference type="NCBI Taxonomy" id="430521"/>
    <lineage>
        <taxon>Bacteria</taxon>
        <taxon>Pseudomonadati</taxon>
        <taxon>Pseudomonadota</taxon>
        <taxon>Alphaproteobacteria</taxon>
        <taxon>Acetobacterales</taxon>
        <taxon>Roseomonadaceae</taxon>
        <taxon>Falsiroseomonas</taxon>
    </lineage>
</organism>
<name>A0ABV7BMC7_9PROT</name>
<evidence type="ECO:0000313" key="3">
    <source>
        <dbReference type="EMBL" id="MFC2998796.1"/>
    </source>
</evidence>
<feature type="transmembrane region" description="Helical" evidence="1">
    <location>
        <begin position="40"/>
        <end position="62"/>
    </location>
</feature>
<dbReference type="InterPro" id="IPR003848">
    <property type="entry name" value="DUF218"/>
</dbReference>
<gene>
    <name evidence="3" type="ORF">ACFOD3_02765</name>
</gene>
<dbReference type="RefSeq" id="WP_216834388.1">
    <property type="nucleotide sequence ID" value="NZ_JAFNJS010000001.1"/>
</dbReference>
<reference evidence="4" key="1">
    <citation type="journal article" date="2019" name="Int. J. Syst. Evol. Microbiol.">
        <title>The Global Catalogue of Microorganisms (GCM) 10K type strain sequencing project: providing services to taxonomists for standard genome sequencing and annotation.</title>
        <authorList>
            <consortium name="The Broad Institute Genomics Platform"/>
            <consortium name="The Broad Institute Genome Sequencing Center for Infectious Disease"/>
            <person name="Wu L."/>
            <person name="Ma J."/>
        </authorList>
    </citation>
    <scope>NUCLEOTIDE SEQUENCE [LARGE SCALE GENOMIC DNA]</scope>
    <source>
        <strain evidence="4">CGMCC 1.16855</strain>
    </source>
</reference>
<protein>
    <submittedName>
        <fullName evidence="3">YdcF family protein</fullName>
    </submittedName>
</protein>
<dbReference type="PANTHER" id="PTHR30336:SF4">
    <property type="entry name" value="ENVELOPE BIOGENESIS FACTOR ELYC"/>
    <property type="match status" value="1"/>
</dbReference>
<evidence type="ECO:0000313" key="4">
    <source>
        <dbReference type="Proteomes" id="UP001595420"/>
    </source>
</evidence>
<feature type="domain" description="DUF218" evidence="2">
    <location>
        <begin position="78"/>
        <end position="236"/>
    </location>
</feature>
<sequence>MTLLQNILAPLLLPPLGLVLLGILAGLVAARRAGRAWPGLLAAISGCGVLLLATPLAAGLLVHSLQPEMPPAGLPPAAIIILGGDMTEGQQGADIGQLTLERLRAGAALHRANGLPILVTGGVLSAGRPPLASLMARSLQADFGVTARWVEPRAADTRENAAFSAALLREAGVPAALLVTQGWHMPRALDAFARQDFPVQPAPVRIARAPRLGWSALAPRADHLLESWFAIHEWAGRAFYALRDGRVARP</sequence>